<gene>
    <name evidence="1" type="ORF">GN958_ATG09074</name>
</gene>
<dbReference type="Proteomes" id="UP000704712">
    <property type="component" value="Unassembled WGS sequence"/>
</dbReference>
<sequence>MRTSVSINVYNREPGVNVSKPRFRGFVNYQCKHDVHQERRGKALPTPICGHERVDMQQGAQKKISGVNVSSGRIAGLMSEELGVQLCRF</sequence>
<accession>A0A8S9URR3</accession>
<comment type="caution">
    <text evidence="1">The sequence shown here is derived from an EMBL/GenBank/DDBJ whole genome shotgun (WGS) entry which is preliminary data.</text>
</comment>
<organism evidence="1 2">
    <name type="scientific">Phytophthora infestans</name>
    <name type="common">Potato late blight agent</name>
    <name type="synonym">Botrytis infestans</name>
    <dbReference type="NCBI Taxonomy" id="4787"/>
    <lineage>
        <taxon>Eukaryota</taxon>
        <taxon>Sar</taxon>
        <taxon>Stramenopiles</taxon>
        <taxon>Oomycota</taxon>
        <taxon>Peronosporomycetes</taxon>
        <taxon>Peronosporales</taxon>
        <taxon>Peronosporaceae</taxon>
        <taxon>Phytophthora</taxon>
    </lineage>
</organism>
<proteinExistence type="predicted"/>
<evidence type="ECO:0000313" key="1">
    <source>
        <dbReference type="EMBL" id="KAF4141744.1"/>
    </source>
</evidence>
<reference evidence="1" key="1">
    <citation type="submission" date="2020-03" db="EMBL/GenBank/DDBJ databases">
        <title>Hybrid Assembly of Korean Phytophthora infestans isolates.</title>
        <authorList>
            <person name="Prokchorchik M."/>
            <person name="Lee Y."/>
            <person name="Seo J."/>
            <person name="Cho J.-H."/>
            <person name="Park Y.-E."/>
            <person name="Jang D.-C."/>
            <person name="Im J.-S."/>
            <person name="Choi J.-G."/>
            <person name="Park H.-J."/>
            <person name="Lee G.-B."/>
            <person name="Lee Y.-G."/>
            <person name="Hong S.-Y."/>
            <person name="Cho K."/>
            <person name="Sohn K.H."/>
        </authorList>
    </citation>
    <scope>NUCLEOTIDE SEQUENCE</scope>
    <source>
        <strain evidence="1">KR_2_A2</strain>
    </source>
</reference>
<protein>
    <submittedName>
        <fullName evidence="1">Uncharacterized protein</fullName>
    </submittedName>
</protein>
<name>A0A8S9URR3_PHYIN</name>
<evidence type="ECO:0000313" key="2">
    <source>
        <dbReference type="Proteomes" id="UP000704712"/>
    </source>
</evidence>
<dbReference type="EMBL" id="JAACNO010001267">
    <property type="protein sequence ID" value="KAF4141744.1"/>
    <property type="molecule type" value="Genomic_DNA"/>
</dbReference>
<dbReference type="AlphaFoldDB" id="A0A8S9URR3"/>